<dbReference type="PANTHER" id="PTHR48098">
    <property type="entry name" value="ENTEROCHELIN ESTERASE-RELATED"/>
    <property type="match status" value="1"/>
</dbReference>
<dbReference type="Gene3D" id="3.40.50.1820">
    <property type="entry name" value="alpha/beta hydrolase"/>
    <property type="match status" value="1"/>
</dbReference>
<feature type="transmembrane region" description="Helical" evidence="1">
    <location>
        <begin position="20"/>
        <end position="37"/>
    </location>
</feature>
<dbReference type="Pfam" id="PF00756">
    <property type="entry name" value="Esterase"/>
    <property type="match status" value="1"/>
</dbReference>
<dbReference type="InterPro" id="IPR000801">
    <property type="entry name" value="Esterase-like"/>
</dbReference>
<dbReference type="Proteomes" id="UP001247620">
    <property type="component" value="Unassembled WGS sequence"/>
</dbReference>
<keyword evidence="1" id="KW-1133">Transmembrane helix</keyword>
<evidence type="ECO:0000256" key="1">
    <source>
        <dbReference type="SAM" id="Phobius"/>
    </source>
</evidence>
<proteinExistence type="predicted"/>
<organism evidence="2 3">
    <name type="scientific">Mucilaginibacter pocheonensis</name>
    <dbReference type="NCBI Taxonomy" id="398050"/>
    <lineage>
        <taxon>Bacteria</taxon>
        <taxon>Pseudomonadati</taxon>
        <taxon>Bacteroidota</taxon>
        <taxon>Sphingobacteriia</taxon>
        <taxon>Sphingobacteriales</taxon>
        <taxon>Sphingobacteriaceae</taxon>
        <taxon>Mucilaginibacter</taxon>
    </lineage>
</organism>
<protein>
    <submittedName>
        <fullName evidence="2">Esterase/lipase superfamily enzyme</fullName>
    </submittedName>
</protein>
<accession>A0ABU1TDS6</accession>
<gene>
    <name evidence="2" type="ORF">J2W55_003361</name>
</gene>
<evidence type="ECO:0000313" key="2">
    <source>
        <dbReference type="EMBL" id="MDR6943508.1"/>
    </source>
</evidence>
<evidence type="ECO:0000313" key="3">
    <source>
        <dbReference type="Proteomes" id="UP001247620"/>
    </source>
</evidence>
<dbReference type="RefSeq" id="WP_310097869.1">
    <property type="nucleotide sequence ID" value="NZ_JAVDUU010000003.1"/>
</dbReference>
<dbReference type="PANTHER" id="PTHR48098:SF3">
    <property type="entry name" value="IRON(III) ENTEROBACTIN ESTERASE"/>
    <property type="match status" value="1"/>
</dbReference>
<dbReference type="InterPro" id="IPR029058">
    <property type="entry name" value="AB_hydrolase_fold"/>
</dbReference>
<comment type="caution">
    <text evidence="2">The sequence shown here is derived from an EMBL/GenBank/DDBJ whole genome shotgun (WGS) entry which is preliminary data.</text>
</comment>
<name>A0ABU1TDS6_9SPHI</name>
<reference evidence="2 3" key="1">
    <citation type="submission" date="2023-07" db="EMBL/GenBank/DDBJ databases">
        <title>Sorghum-associated microbial communities from plants grown in Nebraska, USA.</title>
        <authorList>
            <person name="Schachtman D."/>
        </authorList>
    </citation>
    <scope>NUCLEOTIDE SEQUENCE [LARGE SCALE GENOMIC DNA]</scope>
    <source>
        <strain evidence="2 3">3262</strain>
    </source>
</reference>
<keyword evidence="1" id="KW-0472">Membrane</keyword>
<keyword evidence="1" id="KW-0812">Transmembrane</keyword>
<sequence>MDREYVQWYSPILHKNMEMLVFGYGGAAVLFFPARMGRFYDYENWRVIEAMRDKIEKGYIQVYCVDSFDCESLYSSGFHPSVKIMRHIQYEQYILQEVIPFIEKKNPGSFKIAAGCSLGAYHAVNISFRHPDIFNKVIGMSGRYDIATKIGHYEDLLEGYWDENVYFNMPMQYIPNLNDADKLLDMKQLEVVLAIGQEDVLLDNNRALTQILTEKGVNTSLYIWDKEAHQARSWRQMVANYL</sequence>
<dbReference type="EMBL" id="JAVDUU010000003">
    <property type="protein sequence ID" value="MDR6943508.1"/>
    <property type="molecule type" value="Genomic_DNA"/>
</dbReference>
<dbReference type="InterPro" id="IPR050583">
    <property type="entry name" value="Mycobacterial_A85_antigen"/>
</dbReference>
<keyword evidence="3" id="KW-1185">Reference proteome</keyword>
<dbReference type="SUPFAM" id="SSF53474">
    <property type="entry name" value="alpha/beta-Hydrolases"/>
    <property type="match status" value="1"/>
</dbReference>